<dbReference type="eggNOG" id="KOG4787">
    <property type="taxonomic scope" value="Eukaryota"/>
</dbReference>
<feature type="compositionally biased region" description="Basic and acidic residues" evidence="6">
    <location>
        <begin position="464"/>
        <end position="475"/>
    </location>
</feature>
<dbReference type="PANTHER" id="PTHR15742:SF1">
    <property type="entry name" value="PROTEIN SOGA1"/>
    <property type="match status" value="1"/>
</dbReference>
<feature type="compositionally biased region" description="Basic and acidic residues" evidence="6">
    <location>
        <begin position="368"/>
        <end position="377"/>
    </location>
</feature>
<sequence>TVTGAQSLRSAARRNPRRTSRSRFRERRGTSRHPKMQKDALLKVSDVWLENFRITLSCFSLSQDEVEELRCEMLEMRDMFQEEEVYQLQELKLQLEQANKTCRILQYRLRKAERRSIRVAQTGLVDGELVRSLEHDIKVAKSVSFRLYNELEVVQKKNAQLEWENEALRERTQELEVANQVLQSEVEKTKSLDTPSHSFEWEGVADLKCQLHFAKEELALMCKKLTKLVSESEAMREELAKYQTGFSGAEAAQSPEGRQNCALAREAEVKVHLKLVEEEAMLLSRRIVELEVENRGLRAEMSNLREKVDGGGGEEEDALVENRSVNVQQKDVEGSTCESEEGKGGQAPAVSHVTRDGHVGGDSANSQESEKNKNIKEKLKRMTVKDYETLVALRDHSCILTSVIQLLKTPLRNGHSSPPSCAPTSPLDLSSNGKFHGPLNEALELLQTMLVAFTRRMKRLLGEQEECKSSAHKDGGAGNSAVFSDAESIKESQMKHESMELCTAEGEQNAKQEEETDMESCGDPTMRQSLQILWILHQWWNFKGLGLEGKEVHLRKSTNWFGKVCMF</sequence>
<feature type="coiled-coil region" evidence="5">
    <location>
        <begin position="81"/>
        <end position="115"/>
    </location>
</feature>
<dbReference type="Proteomes" id="UP000001038">
    <property type="component" value="Chromosome 7"/>
</dbReference>
<evidence type="ECO:0000256" key="1">
    <source>
        <dbReference type="ARBA" id="ARBA00004370"/>
    </source>
</evidence>
<evidence type="ECO:0000259" key="7">
    <source>
        <dbReference type="Pfam" id="PF11365"/>
    </source>
</evidence>
<dbReference type="AlphaFoldDB" id="H2MIQ2"/>
<evidence type="ECO:0000256" key="3">
    <source>
        <dbReference type="ARBA" id="ARBA00023054"/>
    </source>
</evidence>
<organism evidence="8 9">
    <name type="scientific">Oryzias latipes</name>
    <name type="common">Japanese rice fish</name>
    <name type="synonym">Japanese killifish</name>
    <dbReference type="NCBI Taxonomy" id="8090"/>
    <lineage>
        <taxon>Eukaryota</taxon>
        <taxon>Metazoa</taxon>
        <taxon>Chordata</taxon>
        <taxon>Craniata</taxon>
        <taxon>Vertebrata</taxon>
        <taxon>Euteleostomi</taxon>
        <taxon>Actinopterygii</taxon>
        <taxon>Neopterygii</taxon>
        <taxon>Teleostei</taxon>
        <taxon>Neoteleostei</taxon>
        <taxon>Acanthomorphata</taxon>
        <taxon>Ovalentaria</taxon>
        <taxon>Atherinomorphae</taxon>
        <taxon>Beloniformes</taxon>
        <taxon>Adrianichthyidae</taxon>
        <taxon>Oryziinae</taxon>
        <taxon>Oryzias</taxon>
    </lineage>
</organism>
<dbReference type="GeneTree" id="ENSGT00950000182982"/>
<dbReference type="InterPro" id="IPR027881">
    <property type="entry name" value="SOGA_CC"/>
</dbReference>
<dbReference type="InParanoid" id="H2MIQ2"/>
<name>H2MIQ2_ORYLA</name>
<keyword evidence="3 5" id="KW-0175">Coiled coil</keyword>
<dbReference type="Ensembl" id="ENSORLT00000018536.2">
    <property type="protein sequence ID" value="ENSORLP00000018535.2"/>
    <property type="gene ID" value="ENSORLG00000014786.2"/>
</dbReference>
<feature type="region of interest" description="Disordered" evidence="6">
    <location>
        <begin position="464"/>
        <end position="489"/>
    </location>
</feature>
<evidence type="ECO:0000313" key="9">
    <source>
        <dbReference type="Proteomes" id="UP000001038"/>
    </source>
</evidence>
<dbReference type="GO" id="GO:0010506">
    <property type="term" value="P:regulation of autophagy"/>
    <property type="evidence" value="ECO:0007669"/>
    <property type="project" value="InterPro"/>
</dbReference>
<evidence type="ECO:0000256" key="5">
    <source>
        <dbReference type="SAM" id="Coils"/>
    </source>
</evidence>
<feature type="coiled-coil region" evidence="5">
    <location>
        <begin position="273"/>
        <end position="307"/>
    </location>
</feature>
<dbReference type="GO" id="GO:0016020">
    <property type="term" value="C:membrane"/>
    <property type="evidence" value="ECO:0007669"/>
    <property type="project" value="UniProtKB-SubCell"/>
</dbReference>
<reference evidence="8 9" key="1">
    <citation type="journal article" date="2007" name="Nature">
        <title>The medaka draft genome and insights into vertebrate genome evolution.</title>
        <authorList>
            <person name="Kasahara M."/>
            <person name="Naruse K."/>
            <person name="Sasaki S."/>
            <person name="Nakatani Y."/>
            <person name="Qu W."/>
            <person name="Ahsan B."/>
            <person name="Yamada T."/>
            <person name="Nagayasu Y."/>
            <person name="Doi K."/>
            <person name="Kasai Y."/>
            <person name="Jindo T."/>
            <person name="Kobayashi D."/>
            <person name="Shimada A."/>
            <person name="Toyoda A."/>
            <person name="Kuroki Y."/>
            <person name="Fujiyama A."/>
            <person name="Sasaki T."/>
            <person name="Shimizu A."/>
            <person name="Asakawa S."/>
            <person name="Shimizu N."/>
            <person name="Hashimoto S."/>
            <person name="Yang J."/>
            <person name="Lee Y."/>
            <person name="Matsushima K."/>
            <person name="Sugano S."/>
            <person name="Sakaizumi M."/>
            <person name="Narita T."/>
            <person name="Ohishi K."/>
            <person name="Haga S."/>
            <person name="Ohta F."/>
            <person name="Nomoto H."/>
            <person name="Nogata K."/>
            <person name="Morishita T."/>
            <person name="Endo T."/>
            <person name="Shin-I T."/>
            <person name="Takeda H."/>
            <person name="Morishita S."/>
            <person name="Kohara Y."/>
        </authorList>
    </citation>
    <scope>NUCLEOTIDE SEQUENCE [LARGE SCALE GENOMIC DNA]</scope>
    <source>
        <strain evidence="8 9">Hd-rR</strain>
    </source>
</reference>
<dbReference type="InterPro" id="IPR049885">
    <property type="entry name" value="MTCL1-3"/>
</dbReference>
<feature type="region of interest" description="Disordered" evidence="6">
    <location>
        <begin position="307"/>
        <end position="377"/>
    </location>
</feature>
<feature type="compositionally biased region" description="Basic residues" evidence="6">
    <location>
        <begin position="11"/>
        <end position="35"/>
    </location>
</feature>
<keyword evidence="2" id="KW-0597">Phosphoprotein</keyword>
<dbReference type="Pfam" id="PF11365">
    <property type="entry name" value="SOGA"/>
    <property type="match status" value="1"/>
</dbReference>
<proteinExistence type="predicted"/>
<evidence type="ECO:0000256" key="2">
    <source>
        <dbReference type="ARBA" id="ARBA00022553"/>
    </source>
</evidence>
<evidence type="ECO:0000256" key="6">
    <source>
        <dbReference type="SAM" id="MobiDB-lite"/>
    </source>
</evidence>
<feature type="coiled-coil region" evidence="5">
    <location>
        <begin position="151"/>
        <end position="185"/>
    </location>
</feature>
<evidence type="ECO:0000256" key="4">
    <source>
        <dbReference type="ARBA" id="ARBA00023136"/>
    </source>
</evidence>
<dbReference type="GO" id="GO:0005615">
    <property type="term" value="C:extracellular space"/>
    <property type="evidence" value="ECO:0007669"/>
    <property type="project" value="InterPro"/>
</dbReference>
<evidence type="ECO:0000313" key="8">
    <source>
        <dbReference type="Ensembl" id="ENSORLP00000018535.2"/>
    </source>
</evidence>
<feature type="region of interest" description="Disordered" evidence="6">
    <location>
        <begin position="1"/>
        <end position="36"/>
    </location>
</feature>
<dbReference type="PANTHER" id="PTHR15742">
    <property type="entry name" value="GIRDIN"/>
    <property type="match status" value="1"/>
</dbReference>
<feature type="domain" description="SOGA coiled-coil" evidence="7">
    <location>
        <begin position="204"/>
        <end position="297"/>
    </location>
</feature>
<dbReference type="Bgee" id="ENSORLG00000014786">
    <property type="expression patterns" value="Expressed in animal zygote and 10 other cell types or tissues"/>
</dbReference>
<keyword evidence="4" id="KW-0472">Membrane</keyword>
<protein>
    <recommendedName>
        <fullName evidence="7">SOGA coiled-coil domain-containing protein</fullName>
    </recommendedName>
</protein>
<reference evidence="8" key="3">
    <citation type="submission" date="2025-09" db="UniProtKB">
        <authorList>
            <consortium name="Ensembl"/>
        </authorList>
    </citation>
    <scope>IDENTIFICATION</scope>
    <source>
        <strain evidence="8">Hd-rR</strain>
    </source>
</reference>
<keyword evidence="9" id="KW-1185">Reference proteome</keyword>
<reference evidence="8" key="2">
    <citation type="submission" date="2025-08" db="UniProtKB">
        <authorList>
            <consortium name="Ensembl"/>
        </authorList>
    </citation>
    <scope>IDENTIFICATION</scope>
    <source>
        <strain evidence="8">Hd-rR</strain>
    </source>
</reference>
<comment type="subcellular location">
    <subcellularLocation>
        <location evidence="1">Membrane</location>
    </subcellularLocation>
</comment>
<accession>H2MIQ2</accession>
<dbReference type="HOGENOM" id="CLU_365079_0_0_1"/>